<organism evidence="1 2">
    <name type="scientific">Paenibacillus prosopidis</name>
    <dbReference type="NCBI Taxonomy" id="630520"/>
    <lineage>
        <taxon>Bacteria</taxon>
        <taxon>Bacillati</taxon>
        <taxon>Bacillota</taxon>
        <taxon>Bacilli</taxon>
        <taxon>Bacillales</taxon>
        <taxon>Paenibacillaceae</taxon>
        <taxon>Paenibacillus</taxon>
    </lineage>
</organism>
<name>A0A368W468_9BACL</name>
<dbReference type="RefSeq" id="WP_245975930.1">
    <property type="nucleotide sequence ID" value="NZ_QPJD01000003.1"/>
</dbReference>
<dbReference type="Gene3D" id="3.30.70.2970">
    <property type="entry name" value="Protein of unknown function (DUF541), domain 2"/>
    <property type="match status" value="1"/>
</dbReference>
<reference evidence="1 2" key="1">
    <citation type="submission" date="2018-07" db="EMBL/GenBank/DDBJ databases">
        <title>Genomic Encyclopedia of Type Strains, Phase III (KMG-III): the genomes of soil and plant-associated and newly described type strains.</title>
        <authorList>
            <person name="Whitman W."/>
        </authorList>
    </citation>
    <scope>NUCLEOTIDE SEQUENCE [LARGE SCALE GENOMIC DNA]</scope>
    <source>
        <strain evidence="1 2">CECT 7506</strain>
    </source>
</reference>
<accession>A0A368W468</accession>
<evidence type="ECO:0000313" key="2">
    <source>
        <dbReference type="Proteomes" id="UP000252415"/>
    </source>
</evidence>
<evidence type="ECO:0000313" key="1">
    <source>
        <dbReference type="EMBL" id="RCW50221.1"/>
    </source>
</evidence>
<gene>
    <name evidence="1" type="ORF">DFP97_103239</name>
</gene>
<dbReference type="PANTHER" id="PTHR34387">
    <property type="entry name" value="SLR1258 PROTEIN"/>
    <property type="match status" value="1"/>
</dbReference>
<dbReference type="Pfam" id="PF04402">
    <property type="entry name" value="SIMPL"/>
    <property type="match status" value="1"/>
</dbReference>
<dbReference type="Gene3D" id="3.30.110.170">
    <property type="entry name" value="Protein of unknown function (DUF541), domain 1"/>
    <property type="match status" value="1"/>
</dbReference>
<comment type="caution">
    <text evidence="1">The sequence shown here is derived from an EMBL/GenBank/DDBJ whole genome shotgun (WGS) entry which is preliminary data.</text>
</comment>
<dbReference type="PANTHER" id="PTHR34387:SF1">
    <property type="entry name" value="PERIPLASMIC IMMUNOGENIC PROTEIN"/>
    <property type="match status" value="1"/>
</dbReference>
<dbReference type="EMBL" id="QPJD01000003">
    <property type="protein sequence ID" value="RCW50221.1"/>
    <property type="molecule type" value="Genomic_DNA"/>
</dbReference>
<keyword evidence="2" id="KW-1185">Reference proteome</keyword>
<protein>
    <submittedName>
        <fullName evidence="1">Uncharacterized protein</fullName>
    </submittedName>
</protein>
<dbReference type="AlphaFoldDB" id="A0A368W468"/>
<dbReference type="InterPro" id="IPR052022">
    <property type="entry name" value="26kDa_periplasmic_antigen"/>
</dbReference>
<dbReference type="InterPro" id="IPR007497">
    <property type="entry name" value="SIMPL/DUF541"/>
</dbReference>
<dbReference type="GO" id="GO:0006974">
    <property type="term" value="P:DNA damage response"/>
    <property type="evidence" value="ECO:0007669"/>
    <property type="project" value="TreeGrafter"/>
</dbReference>
<sequence>MYGNPIYNMVSPIQHKCLPTIEVLGEGTVAAAPERALVVLGAVTEGSVLQSVQSENAETVTNIINSLLQINIPREHIQTNDFRIEILYDYIDGKQIFKGYQVTHLLQVTIDRVDQTGIVVDTAVSHGANTVSSIRFSILQRERYENQALALAIRNAQQKAVTIANTLGVSIFAVPSKVQELPRTVEPIPFKASFLADTAVTPIEPGELTVYAAVQVTYLIIQ</sequence>
<dbReference type="Proteomes" id="UP000252415">
    <property type="component" value="Unassembled WGS sequence"/>
</dbReference>
<proteinExistence type="predicted"/>